<dbReference type="AlphaFoldDB" id="A0A087X0X7"/>
<dbReference type="OrthoDB" id="9998912at2759"/>
<dbReference type="OpenTargets" id="ENSG00000107518"/>
<dbReference type="EMBL" id="AL512304">
    <property type="status" value="NOT_ANNOTATED_CDS"/>
    <property type="molecule type" value="Genomic_DNA"/>
</dbReference>
<dbReference type="EMBL" id="AL356100">
    <property type="status" value="NOT_ANNOTATED_CDS"/>
    <property type="molecule type" value="Genomic_DNA"/>
</dbReference>
<reference evidence="2" key="4">
    <citation type="submission" date="2025-08" db="UniProtKB">
        <authorList>
            <consortium name="Ensembl"/>
        </authorList>
    </citation>
    <scope>IDENTIFICATION</scope>
</reference>
<accession>A0A087X0X7</accession>
<gene>
    <name evidence="2" type="primary">ATRNL1</name>
</gene>
<evidence type="ECO:0000313" key="2">
    <source>
        <dbReference type="Ensembl" id="ENSP00000483722.1"/>
    </source>
</evidence>
<reference evidence="2 3" key="1">
    <citation type="journal article" date="2001" name="Nature">
        <title>Initial sequencing and analysis of the human genome.</title>
        <authorList>
            <consortium name="International Human Genome Sequencing Consortium"/>
            <person name="Lander E.S."/>
            <person name="Linton L.M."/>
            <person name="Birren B."/>
            <person name="Nusbaum C."/>
            <person name="Zody M.C."/>
            <person name="Baldwin J."/>
            <person name="Devon K."/>
            <person name="Dewar K."/>
            <person name="Doyle M."/>
            <person name="FitzHugh W."/>
            <person name="Funke R."/>
            <person name="Gage D."/>
            <person name="Harris K."/>
            <person name="Heaford A."/>
            <person name="Howland J."/>
            <person name="Kann L."/>
            <person name="Lehoczky J."/>
            <person name="LeVine R."/>
            <person name="McEwan P."/>
            <person name="McKernan K."/>
            <person name="Meldrim J."/>
            <person name="Mesirov J.P."/>
            <person name="Miranda C."/>
            <person name="Morris W."/>
            <person name="Naylor J."/>
            <person name="Raymond C."/>
            <person name="Rosetti M."/>
            <person name="Santos R."/>
            <person name="Sheridan A."/>
            <person name="Sougnez C."/>
            <person name="Stange-Thomann N."/>
            <person name="Stojanovic N."/>
            <person name="Subramanian A."/>
            <person name="Wyman D."/>
            <person name="Rogers J."/>
            <person name="Sulston J."/>
            <person name="Ainscough R."/>
            <person name="Beck S."/>
            <person name="Bentley D."/>
            <person name="Burton J."/>
            <person name="Clee C."/>
            <person name="Carter N."/>
            <person name="Coulson A."/>
            <person name="Deadman R."/>
            <person name="Deloukas P."/>
            <person name="Dunham A."/>
            <person name="Dunham I."/>
            <person name="Durbin R."/>
            <person name="French L."/>
            <person name="Grafham D."/>
            <person name="Gregory S."/>
            <person name="Hubbard T."/>
            <person name="Humphray S."/>
            <person name="Hunt A."/>
            <person name="Jones M."/>
            <person name="Lloyd C."/>
            <person name="McMurray A."/>
            <person name="Matthews L."/>
            <person name="Mercer S."/>
            <person name="Milne S."/>
            <person name="Mullikin J.C."/>
            <person name="Mungall A."/>
            <person name="Plumb R."/>
            <person name="Ross M."/>
            <person name="Shownkeen R."/>
            <person name="Sims S."/>
            <person name="Waterston R.H."/>
            <person name="Wilson R.K."/>
            <person name="Hillier L.W."/>
            <person name="McPherson J.D."/>
            <person name="Marra M.A."/>
            <person name="Mardis E.R."/>
            <person name="Fulton L.A."/>
            <person name="Chinwalla A.T."/>
            <person name="Pepin K.H."/>
            <person name="Gish W.R."/>
            <person name="Chissoe S.L."/>
            <person name="Wendl M.C."/>
            <person name="Delehaunty K.D."/>
            <person name="Miner T.L."/>
            <person name="Delehaunty A."/>
            <person name="Kramer J.B."/>
            <person name="Cook L.L."/>
            <person name="Fulton R.S."/>
            <person name="Johnson D.L."/>
            <person name="Minx P.J."/>
            <person name="Clifton S.W."/>
            <person name="Hawkins T."/>
            <person name="Branscomb E."/>
            <person name="Predki P."/>
            <person name="Richardson P."/>
            <person name="Wenning S."/>
            <person name="Slezak T."/>
            <person name="Doggett N."/>
            <person name="Cheng J.F."/>
            <person name="Olsen A."/>
            <person name="Lucas S."/>
            <person name="Elkin C."/>
            <person name="Uberbacher E."/>
            <person name="Frazier M."/>
            <person name="Gibbs R.A."/>
            <person name="Muzny D.M."/>
            <person name="Scherer S.E."/>
            <person name="Bouck J.B."/>
            <person name="Sodergren E.J."/>
            <person name="Worley K.C."/>
            <person name="Rives C.M."/>
            <person name="Gorrell J.H."/>
            <person name="Metzker M.L."/>
            <person name="Naylor S.L."/>
            <person name="Kucherlapati R.S."/>
            <person name="Nelson D.L."/>
            <person name="Weinstock G.M."/>
            <person name="Sakaki Y."/>
            <person name="Fujiyama A."/>
            <person name="Hattori M."/>
            <person name="Yada T."/>
            <person name="Toyoda A."/>
            <person name="Itoh T."/>
            <person name="Kawagoe C."/>
            <person name="Watanabe H."/>
            <person name="Totoki Y."/>
            <person name="Taylor T."/>
            <person name="Weissenbach J."/>
            <person name="Heilig R."/>
            <person name="Saurin W."/>
            <person name="Artiguenave F."/>
            <person name="Brottier P."/>
            <person name="Bruls T."/>
            <person name="Pelletier E."/>
            <person name="Robert C."/>
            <person name="Wincker P."/>
            <person name="Smith D.R."/>
            <person name="Doucette-Stamm L."/>
            <person name="Rubenfield M."/>
            <person name="Weinstock K."/>
            <person name="Lee H.M."/>
            <person name="Dubois J."/>
            <person name="Rosenthal A."/>
            <person name="Platzer M."/>
            <person name="Nyakatura G."/>
            <person name="Taudien S."/>
            <person name="Rump A."/>
            <person name="Yang H."/>
            <person name="Yu J."/>
            <person name="Wang J."/>
            <person name="Huang G."/>
            <person name="Gu J."/>
            <person name="Hood L."/>
            <person name="Rowen L."/>
            <person name="Madan A."/>
            <person name="Qin S."/>
            <person name="Davis R.W."/>
            <person name="Federspiel N.A."/>
            <person name="Abola A.P."/>
            <person name="Proctor M.J."/>
            <person name="Myers R.M."/>
            <person name="Schmutz J."/>
            <person name="Dickson M."/>
            <person name="Grimwood J."/>
            <person name="Cox D.R."/>
            <person name="Olson M.V."/>
            <person name="Kaul R."/>
            <person name="Raymond C."/>
            <person name="Shimizu N."/>
            <person name="Kawasaki K."/>
            <person name="Minoshima S."/>
            <person name="Evans G.A."/>
            <person name="Athanasiou M."/>
            <person name="Schultz R."/>
            <person name="Roe B.A."/>
            <person name="Chen F."/>
            <person name="Pan H."/>
            <person name="Ramser J."/>
            <person name="Lehrach H."/>
            <person name="Reinhardt R."/>
            <person name="McCombie W.R."/>
            <person name="de la Bastide M."/>
            <person name="Dedhia N."/>
            <person name="Blocker H."/>
            <person name="Hornischer K."/>
            <person name="Nordsiek G."/>
            <person name="Agarwala R."/>
            <person name="Aravind L."/>
            <person name="Bailey J.A."/>
            <person name="Bateman A."/>
            <person name="Batzoglou S."/>
            <person name="Birney E."/>
            <person name="Bork P."/>
            <person name="Brown D.G."/>
            <person name="Burge C.B."/>
            <person name="Cerutti L."/>
            <person name="Chen H.C."/>
            <person name="Church D."/>
            <person name="Clamp M."/>
            <person name="Copley R.R."/>
            <person name="Doerks T."/>
            <person name="Eddy S.R."/>
            <person name="Eichler E.E."/>
            <person name="Furey T.S."/>
            <person name="Galagan J."/>
            <person name="Gilbert J.G."/>
            <person name="Harmon C."/>
            <person name="Hayashizaki Y."/>
            <person name="Haussler D."/>
            <person name="Hermjakob H."/>
            <person name="Hokamp K."/>
            <person name="Jang W."/>
            <person name="Johnson L.S."/>
            <person name="Jones T.A."/>
            <person name="Kasif S."/>
            <person name="Kaspryzk A."/>
            <person name="Kennedy S."/>
            <person name="Kent W.J."/>
            <person name="Kitts P."/>
            <person name="Koonin E.V."/>
            <person name="Korf I."/>
            <person name="Kulp D."/>
            <person name="Lancet D."/>
            <person name="Lowe T.M."/>
            <person name="McLysaght A."/>
            <person name="Mikkelsen T."/>
            <person name="Moran J.V."/>
            <person name="Mulder N."/>
            <person name="Pollara V.J."/>
            <person name="Ponting C.P."/>
            <person name="Schuler G."/>
            <person name="Schultz J."/>
            <person name="Slater G."/>
            <person name="Smit A.F."/>
            <person name="Stupka E."/>
            <person name="Szustakowski J."/>
            <person name="Thierry-Mieg D."/>
            <person name="Thierry-Mieg J."/>
            <person name="Wagner L."/>
            <person name="Wallis J."/>
            <person name="Wheeler R."/>
            <person name="Williams A."/>
            <person name="Wolf Y.I."/>
            <person name="Wolfe K.H."/>
            <person name="Yang S.P."/>
            <person name="Yeh R.F."/>
            <person name="Collins F."/>
            <person name="Guyer M.S."/>
            <person name="Peterson J."/>
            <person name="Felsenfeld A."/>
            <person name="Wetterstrand K.A."/>
            <person name="Patrinos A."/>
            <person name="Morgan M.J."/>
            <person name="de Jong P."/>
            <person name="Catanese J.J."/>
            <person name="Osoegawa K."/>
            <person name="Shizuya H."/>
            <person name="Choi S."/>
            <person name="Chen Y.J."/>
        </authorList>
    </citation>
    <scope>NUCLEOTIDE SEQUENCE [LARGE SCALE GENOMIC DNA]</scope>
</reference>
<proteinExistence type="predicted"/>
<dbReference type="VEuPathDB" id="HostDB:ENSG00000107518"/>
<name>A0A087X0X7_HUMAN</name>
<dbReference type="Ensembl" id="ENST00000616894.1">
    <property type="protein sequence ID" value="ENSP00000483722.1"/>
    <property type="gene ID" value="ENSG00000107518.19"/>
</dbReference>
<reference evidence="2" key="2">
    <citation type="journal article" date="2004" name="Nature">
        <title>The DNA sequence and comparative analysis of human chromosome 10.</title>
        <authorList>
            <person name="Deloukas P."/>
            <person name="Earthrowl M.E."/>
            <person name="Grafham D.V."/>
            <person name="Rubenfield M."/>
            <person name="French L."/>
            <person name="Steward C.A."/>
            <person name="Sims S.K."/>
            <person name="Jones M.C."/>
            <person name="Searle S."/>
            <person name="Scott C."/>
            <person name="Howe K."/>
            <person name="Hunt S.E."/>
            <person name="Andrews T.D."/>
            <person name="Gilbert J.G."/>
            <person name="Swarbreck D."/>
            <person name="Ashurst J.L."/>
            <person name="Taylor A."/>
            <person name="Battles J."/>
            <person name="Bird C.P."/>
            <person name="Ainscough R."/>
            <person name="Almeida J.P."/>
            <person name="Ashwell R.I."/>
            <person name="Ambrose K.D."/>
            <person name="Babbage A.K."/>
            <person name="Bagguley C.L."/>
            <person name="Bailey J."/>
            <person name="Banerjee R."/>
            <person name="Bates K."/>
            <person name="Beasley H."/>
            <person name="Bray-Allen S."/>
            <person name="Brown A.J."/>
            <person name="Brown J.Y."/>
            <person name="Burford D.C."/>
            <person name="Burrill W."/>
            <person name="Burton J."/>
            <person name="Cahill P."/>
            <person name="Camire D."/>
            <person name="Carter N.P."/>
            <person name="Chapman J.C."/>
            <person name="Clark S.Y."/>
            <person name="Clarke G."/>
            <person name="Clee C.M."/>
            <person name="Clegg S."/>
            <person name="Corby N."/>
            <person name="Coulson A."/>
            <person name="Dhami P."/>
            <person name="Dutta I."/>
            <person name="Dunn M."/>
            <person name="Faulkner L."/>
            <person name="Frankish A."/>
            <person name="Frankland J.A."/>
            <person name="Garner P."/>
            <person name="Garnett J."/>
            <person name="Gribble S."/>
            <person name="Griffiths C."/>
            <person name="Grocock R."/>
            <person name="Gustafson E."/>
            <person name="Hammond S."/>
            <person name="Harley J.L."/>
            <person name="Hart E."/>
            <person name="Heath P.D."/>
            <person name="Ho T.P."/>
            <person name="Hopkins B."/>
            <person name="Horne J."/>
            <person name="Howden P.J."/>
            <person name="Huckle E."/>
            <person name="Hynds C."/>
            <person name="Johnson C."/>
            <person name="Johnson D."/>
            <person name="Kana A."/>
            <person name="Kay M."/>
            <person name="Kimberley A.M."/>
            <person name="Kershaw J.K."/>
            <person name="Kokkinaki M."/>
            <person name="Laird G.K."/>
            <person name="Lawlor S."/>
            <person name="Lee H.M."/>
            <person name="Leongamornlert D.A."/>
            <person name="Laird G."/>
            <person name="Lloyd C."/>
            <person name="Lloyd D.M."/>
            <person name="Loveland J."/>
            <person name="Lovell J."/>
            <person name="McLaren S."/>
            <person name="McLay K.E."/>
            <person name="McMurray A."/>
            <person name="Mashreghi-Mohammadi M."/>
            <person name="Matthews L."/>
            <person name="Milne S."/>
            <person name="Nickerson T."/>
            <person name="Nguyen M."/>
            <person name="Overton-Larty E."/>
            <person name="Palmer S.A."/>
            <person name="Pearce A.V."/>
            <person name="Peck A.I."/>
            <person name="Pelan S."/>
            <person name="Phillimore B."/>
            <person name="Porter K."/>
            <person name="Rice C.M."/>
            <person name="Rogosin A."/>
            <person name="Ross M.T."/>
            <person name="Sarafidou T."/>
            <person name="Sehra H.K."/>
            <person name="Shownkeen R."/>
            <person name="Skuce C.D."/>
            <person name="Smith M."/>
            <person name="Standring L."/>
            <person name="Sycamore N."/>
            <person name="Tester J."/>
            <person name="Thorpe A."/>
            <person name="Torcasso W."/>
            <person name="Tracey A."/>
            <person name="Tromans A."/>
            <person name="Tsolas J."/>
            <person name="Wall M."/>
            <person name="Walsh J."/>
            <person name="Wang H."/>
            <person name="Weinstock K."/>
            <person name="West A.P."/>
            <person name="Willey D.L."/>
            <person name="Whitehead S.L."/>
            <person name="Wilming L."/>
            <person name="Wray P.W."/>
            <person name="Young L."/>
            <person name="Chen Y."/>
            <person name="Lovering R.C."/>
            <person name="Moschonas N.K."/>
            <person name="Siebert R."/>
            <person name="Fechtel K."/>
            <person name="Bentley D."/>
            <person name="Durbin R."/>
            <person name="Hubbard T."/>
            <person name="Doucette-Stamm L."/>
            <person name="Beck S."/>
            <person name="Smith D.R."/>
            <person name="Rogers J."/>
        </authorList>
    </citation>
    <scope>NUCLEOTIDE SEQUENCE [LARGE SCALE GENOMIC DNA]</scope>
</reference>
<dbReference type="UCSC" id="uc031wtz.2">
    <property type="organism name" value="human"/>
</dbReference>
<dbReference type="ChiTaRS" id="ATRNL1">
    <property type="organism name" value="human"/>
</dbReference>
<organism evidence="2 3">
    <name type="scientific">Homo sapiens</name>
    <name type="common">Human</name>
    <dbReference type="NCBI Taxonomy" id="9606"/>
    <lineage>
        <taxon>Eukaryota</taxon>
        <taxon>Metazoa</taxon>
        <taxon>Chordata</taxon>
        <taxon>Craniata</taxon>
        <taxon>Vertebrata</taxon>
        <taxon>Euteleostomi</taxon>
        <taxon>Mammalia</taxon>
        <taxon>Eutheria</taxon>
        <taxon>Euarchontoglires</taxon>
        <taxon>Primates</taxon>
        <taxon>Haplorrhini</taxon>
        <taxon>Catarrhini</taxon>
        <taxon>Hominidae</taxon>
        <taxon>Homo</taxon>
    </lineage>
</organism>
<reference evidence="2 3" key="3">
    <citation type="journal article" date="2004" name="Nature">
        <title>Finishing the euchromatic sequence of the human genome.</title>
        <authorList>
            <consortium name="International Human Genome Sequencing Consortium"/>
        </authorList>
    </citation>
    <scope>NUCLEOTIDE SEQUENCE [LARGE SCALE GENOMIC DNA]</scope>
</reference>
<dbReference type="EMBL" id="AL392087">
    <property type="status" value="NOT_ANNOTATED_CDS"/>
    <property type="molecule type" value="Genomic_DNA"/>
</dbReference>
<dbReference type="GeneTree" id="ENSGT00940000155790"/>
<evidence type="ECO:0000313" key="3">
    <source>
        <dbReference type="Proteomes" id="UP000005640"/>
    </source>
</evidence>
<dbReference type="EMBL" id="KF510329">
    <property type="status" value="NOT_ANNOTATED_CDS"/>
    <property type="molecule type" value="Genomic_DNA"/>
</dbReference>
<dbReference type="HGNC" id="HGNC:29063">
    <property type="gene designation" value="ATRNL1"/>
</dbReference>
<dbReference type="Bgee" id="ENSG00000107518">
    <property type="expression patterns" value="Expressed in adrenal tissue and 140 other cell types or tissues"/>
</dbReference>
<sequence>MPECDWRQPSGGDGGWDLSLLTGERDSDGRRDFARE</sequence>
<evidence type="ECO:0000256" key="1">
    <source>
        <dbReference type="SAM" id="MobiDB-lite"/>
    </source>
</evidence>
<reference evidence="2" key="5">
    <citation type="submission" date="2025-09" db="UniProtKB">
        <authorList>
            <consortium name="Ensembl"/>
        </authorList>
    </citation>
    <scope>IDENTIFICATION</scope>
</reference>
<dbReference type="EMBL" id="AC091667">
    <property type="status" value="NOT_ANNOTATED_CDS"/>
    <property type="molecule type" value="Genomic_DNA"/>
</dbReference>
<keyword evidence="3" id="KW-1185">Reference proteome</keyword>
<dbReference type="HOGENOM" id="CLU_3359405_0_0_1"/>
<feature type="region of interest" description="Disordered" evidence="1">
    <location>
        <begin position="1"/>
        <end position="36"/>
    </location>
</feature>
<protein>
    <submittedName>
        <fullName evidence="2">Attractin like 1</fullName>
    </submittedName>
</protein>
<dbReference type="EMBL" id="AC016042">
    <property type="status" value="NOT_ANNOTATED_CDS"/>
    <property type="molecule type" value="Genomic_DNA"/>
</dbReference>
<dbReference type="Proteomes" id="UP000005640">
    <property type="component" value="Chromosome 10"/>
</dbReference>
<dbReference type="EMBL" id="AL357059">
    <property type="status" value="NOT_ANNOTATED_CDS"/>
    <property type="molecule type" value="Genomic_DNA"/>
</dbReference>
<dbReference type="Ensembl" id="ENST00000616894.1">
    <property type="protein sequence ID" value="ENSP00000483722.1"/>
    <property type="gene ID" value="ENSG00000107518.18"/>
</dbReference>
<feature type="compositionally biased region" description="Basic and acidic residues" evidence="1">
    <location>
        <begin position="23"/>
        <end position="36"/>
    </location>
</feature>
<dbReference type="ExpressionAtlas" id="A0A087X0X7">
    <property type="expression patterns" value="baseline and differential"/>
</dbReference>
<dbReference type="EMBL" id="KF455279">
    <property type="status" value="NOT_ANNOTATED_CDS"/>
    <property type="molecule type" value="Genomic_DNA"/>
</dbReference>